<dbReference type="InterPro" id="IPR042278">
    <property type="entry name" value="Mfa-like_1_N"/>
</dbReference>
<accession>A0A3P2A6K0</accession>
<dbReference type="CDD" id="cd13120">
    <property type="entry name" value="BF2867_like_N"/>
    <property type="match status" value="1"/>
</dbReference>
<organism evidence="3 4">
    <name type="scientific">Prevotella heparinolytica</name>
    <dbReference type="NCBI Taxonomy" id="28113"/>
    <lineage>
        <taxon>Bacteria</taxon>
        <taxon>Pseudomonadati</taxon>
        <taxon>Bacteroidota</taxon>
        <taxon>Bacteroidia</taxon>
        <taxon>Bacteroidales</taxon>
        <taxon>Bacteroidaceae</taxon>
        <taxon>Bacteroides</taxon>
    </lineage>
</organism>
<dbReference type="RefSeq" id="WP_125239647.1">
    <property type="nucleotide sequence ID" value="NZ_RQYF01000055.1"/>
</dbReference>
<evidence type="ECO:0000313" key="3">
    <source>
        <dbReference type="EMBL" id="RRD89273.1"/>
    </source>
</evidence>
<comment type="caution">
    <text evidence="3">The sequence shown here is derived from an EMBL/GenBank/DDBJ whole genome shotgun (WGS) entry which is preliminary data.</text>
</comment>
<dbReference type="InterPro" id="IPR025049">
    <property type="entry name" value="Mfa-like_1"/>
</dbReference>
<sequence length="365" mass="38089">MKKKLVGCLLAAGLIGLSSCSQDETNAVDRSESISFHPTLGASTRGAVTTLGNLSPFKVTAFKSSGGTNLFENAEVRRAGGKWEMTDPQTWPGNDEVKFFAYAPANLPAGASVYINSGTQKIFSYVTPQKVSDQKDIVVAHNTGSRTTSASGVALNFKHILSQIEVKAKCSDPTVTIKVQGVKVCQVKSAANFTFPTSPTTAPGPLAGWDAPNAPSSFSARLSAPVTLTASEQNITGTENFMLLPQTLTPWSGAASPNGAYLAVLCQVTKNGTQIYPPASGKYGYSAVKIDSAWEAGKKYIYALNFCSPGGGAGKIDPIPTDPVNPSDPTIDPNPGTGGDPVLGNPITFTVTVEDWTAGSTEIGM</sequence>
<feature type="chain" id="PRO_5017990118" evidence="2">
    <location>
        <begin position="24"/>
        <end position="365"/>
    </location>
</feature>
<dbReference type="PROSITE" id="PS51257">
    <property type="entry name" value="PROKAR_LIPOPROTEIN"/>
    <property type="match status" value="1"/>
</dbReference>
<feature type="region of interest" description="Disordered" evidence="1">
    <location>
        <begin position="323"/>
        <end position="344"/>
    </location>
</feature>
<proteinExistence type="predicted"/>
<feature type="signal peptide" evidence="2">
    <location>
        <begin position="1"/>
        <end position="23"/>
    </location>
</feature>
<keyword evidence="4" id="KW-1185">Reference proteome</keyword>
<dbReference type="Proteomes" id="UP000279562">
    <property type="component" value="Unassembled WGS sequence"/>
</dbReference>
<gene>
    <name evidence="3" type="ORF">EII33_10360</name>
</gene>
<dbReference type="AlphaFoldDB" id="A0A3P2A6K0"/>
<evidence type="ECO:0000313" key="4">
    <source>
        <dbReference type="Proteomes" id="UP000279562"/>
    </source>
</evidence>
<name>A0A3P2A6K0_9BACE</name>
<reference evidence="3 4" key="1">
    <citation type="submission" date="2018-11" db="EMBL/GenBank/DDBJ databases">
        <title>Genomes From Bacteria Associated with the Canine Oral Cavity: a Test Case for Automated Genome-Based Taxonomic Assignment.</title>
        <authorList>
            <person name="Coil D.A."/>
            <person name="Jospin G."/>
            <person name="Darling A.E."/>
            <person name="Wallis C."/>
            <person name="Davis I.J."/>
            <person name="Harris S."/>
            <person name="Eisen J.A."/>
            <person name="Holcombe L.J."/>
            <person name="O'Flynn C."/>
        </authorList>
    </citation>
    <scope>NUCLEOTIDE SEQUENCE [LARGE SCALE GENOMIC DNA]</scope>
    <source>
        <strain evidence="3 4">OH1047_COT-310</strain>
    </source>
</reference>
<dbReference type="Pfam" id="PF13149">
    <property type="entry name" value="Mfa_like_1"/>
    <property type="match status" value="1"/>
</dbReference>
<keyword evidence="2" id="KW-0732">Signal</keyword>
<protein>
    <submittedName>
        <fullName evidence="3">Fimbrillin family protein</fullName>
    </submittedName>
</protein>
<dbReference type="EMBL" id="RQYF01000055">
    <property type="protein sequence ID" value="RRD89273.1"/>
    <property type="molecule type" value="Genomic_DNA"/>
</dbReference>
<evidence type="ECO:0000256" key="1">
    <source>
        <dbReference type="SAM" id="MobiDB-lite"/>
    </source>
</evidence>
<dbReference type="Gene3D" id="2.60.40.2620">
    <property type="entry name" value="Fimbrillin-like"/>
    <property type="match status" value="1"/>
</dbReference>
<evidence type="ECO:0000256" key="2">
    <source>
        <dbReference type="SAM" id="SignalP"/>
    </source>
</evidence>